<dbReference type="STRING" id="217031.ABB05_21770"/>
<dbReference type="PROSITE" id="PS00583">
    <property type="entry name" value="PFKB_KINASES_1"/>
    <property type="match status" value="1"/>
</dbReference>
<keyword evidence="6 12" id="KW-0547">Nucleotide-binding</keyword>
<comment type="pathway">
    <text evidence="13">Carbohydrate metabolism; D-tagatose 6-phosphate degradation; D-glyceraldehyde 3-phosphate and glycerone phosphate from D-tagatose 6-phosphate: step 1/2.</text>
</comment>
<evidence type="ECO:0000256" key="1">
    <source>
        <dbReference type="ARBA" id="ARBA00005380"/>
    </source>
</evidence>
<dbReference type="GO" id="GO:0046872">
    <property type="term" value="F:metal ion binding"/>
    <property type="evidence" value="ECO:0007669"/>
    <property type="project" value="UniProtKB-KW"/>
</dbReference>
<dbReference type="UniPathway" id="UPA00704">
    <property type="reaction ID" value="UER00715"/>
</dbReference>
<evidence type="ECO:0000256" key="2">
    <source>
        <dbReference type="ARBA" id="ARBA00012035"/>
    </source>
</evidence>
<dbReference type="Pfam" id="PF00294">
    <property type="entry name" value="PfkB"/>
    <property type="match status" value="1"/>
</dbReference>
<evidence type="ECO:0000256" key="6">
    <source>
        <dbReference type="ARBA" id="ARBA00022741"/>
    </source>
</evidence>
<comment type="similarity">
    <text evidence="12">Belongs to the carbohydrate kinase PfkB family. Ribokinase subfamily.</text>
</comment>
<evidence type="ECO:0000256" key="11">
    <source>
        <dbReference type="ARBA" id="ARBA00023277"/>
    </source>
</evidence>
<gene>
    <name evidence="12" type="primary">rbsK</name>
    <name evidence="15" type="ORF">ABB05_21770</name>
</gene>
<dbReference type="PIRSF" id="PIRSF000535">
    <property type="entry name" value="1PFK/6PFK/LacC"/>
    <property type="match status" value="1"/>
</dbReference>
<accession>A0A177ZIK3</accession>
<comment type="pathway">
    <text evidence="12">Carbohydrate metabolism; D-ribose degradation; D-ribose 5-phosphate from beta-D-ribopyranose: step 2/2.</text>
</comment>
<feature type="binding site" evidence="12">
    <location>
        <position position="184"/>
    </location>
    <ligand>
        <name>ATP</name>
        <dbReference type="ChEBI" id="CHEBI:30616"/>
    </ligand>
</feature>
<evidence type="ECO:0000256" key="9">
    <source>
        <dbReference type="ARBA" id="ARBA00022842"/>
    </source>
</evidence>
<keyword evidence="7 12" id="KW-0418">Kinase</keyword>
<comment type="caution">
    <text evidence="15">The sequence shown here is derived from an EMBL/GenBank/DDBJ whole genome shotgun (WGS) entry which is preliminary data.</text>
</comment>
<evidence type="ECO:0000256" key="8">
    <source>
        <dbReference type="ARBA" id="ARBA00022840"/>
    </source>
</evidence>
<evidence type="ECO:0000256" key="4">
    <source>
        <dbReference type="ARBA" id="ARBA00022679"/>
    </source>
</evidence>
<comment type="catalytic activity">
    <reaction evidence="13">
        <text>D-tagatofuranose 6-phosphate + ATP = D-tagatofuranose 1,6-bisphosphate + ADP + H(+)</text>
        <dbReference type="Rhea" id="RHEA:12420"/>
        <dbReference type="ChEBI" id="CHEBI:15378"/>
        <dbReference type="ChEBI" id="CHEBI:30616"/>
        <dbReference type="ChEBI" id="CHEBI:58694"/>
        <dbReference type="ChEBI" id="CHEBI:58695"/>
        <dbReference type="ChEBI" id="CHEBI:456216"/>
        <dbReference type="EC" id="2.7.1.144"/>
    </reaction>
</comment>
<feature type="binding site" evidence="12">
    <location>
        <position position="252"/>
    </location>
    <ligand>
        <name>substrate</name>
    </ligand>
</feature>
<feature type="binding site" evidence="12">
    <location>
        <position position="140"/>
    </location>
    <ligand>
        <name>substrate</name>
    </ligand>
</feature>
<dbReference type="SUPFAM" id="SSF53613">
    <property type="entry name" value="Ribokinase-like"/>
    <property type="match status" value="1"/>
</dbReference>
<dbReference type="GO" id="GO:0009024">
    <property type="term" value="F:tagatose-6-phosphate kinase activity"/>
    <property type="evidence" value="ECO:0007669"/>
    <property type="project" value="UniProtKB-EC"/>
</dbReference>
<dbReference type="GO" id="GO:0005524">
    <property type="term" value="F:ATP binding"/>
    <property type="evidence" value="ECO:0007669"/>
    <property type="project" value="UniProtKB-UniRule"/>
</dbReference>
<dbReference type="InterPro" id="IPR011877">
    <property type="entry name" value="Ribokinase"/>
</dbReference>
<feature type="binding site" evidence="12">
    <location>
        <position position="282"/>
    </location>
    <ligand>
        <name>K(+)</name>
        <dbReference type="ChEBI" id="CHEBI:29103"/>
    </ligand>
</feature>
<feature type="binding site" evidence="12">
    <location>
        <begin position="220"/>
        <end position="225"/>
    </location>
    <ligand>
        <name>ATP</name>
        <dbReference type="ChEBI" id="CHEBI:30616"/>
    </ligand>
</feature>
<dbReference type="InterPro" id="IPR017583">
    <property type="entry name" value="Tagatose/fructose_Pkinase"/>
</dbReference>
<keyword evidence="10 12" id="KW-0630">Potassium</keyword>
<dbReference type="RefSeq" id="WP_064468940.1">
    <property type="nucleotide sequence ID" value="NZ_LDJR01000061.1"/>
</dbReference>
<sequence length="304" mass="32099">MAYDIAVVGSINMDVIVDTPNYPEYGDTLFCDSIAMKPGGKGANQAVSVAKLGKKSCLIGAVGNDSAGKQLIQNLNSKNVDTTHILQSEESGTGTFVAMIDSTGENTMVGTKGANDSLTSEDITKTFAQIDAKILLIQMETSRESIIAAMKAAKERNMYVVLDPAPADGIFDEAFKYADLITPNKQETKRITGIEVTDEASALEAAKKLNELGIKDVIVKMGEDGSLIYQNGQATIVDAIKVKAVDTVGAGDCFAGALASSYLDTNDLIESAKFASVAAGIKVSRHGGQEAIPTLKEVESYLIK</sequence>
<feature type="active site" description="Proton acceptor" evidence="12">
    <location>
        <position position="252"/>
    </location>
</feature>
<dbReference type="CDD" id="cd01174">
    <property type="entry name" value="ribokinase"/>
    <property type="match status" value="1"/>
</dbReference>
<dbReference type="Proteomes" id="UP000077881">
    <property type="component" value="Unassembled WGS sequence"/>
</dbReference>
<dbReference type="Gene3D" id="3.40.1190.20">
    <property type="match status" value="1"/>
</dbReference>
<feature type="binding site" evidence="12">
    <location>
        <position position="285"/>
    </location>
    <ligand>
        <name>K(+)</name>
        <dbReference type="ChEBI" id="CHEBI:29103"/>
    </ligand>
</feature>
<dbReference type="GO" id="GO:0005737">
    <property type="term" value="C:cytoplasm"/>
    <property type="evidence" value="ECO:0007669"/>
    <property type="project" value="UniProtKB-SubCell"/>
</dbReference>
<feature type="binding site" evidence="12">
    <location>
        <begin position="251"/>
        <end position="252"/>
    </location>
    <ligand>
        <name>ATP</name>
        <dbReference type="ChEBI" id="CHEBI:30616"/>
    </ligand>
</feature>
<feature type="domain" description="Carbohydrate kinase PfkB" evidence="14">
    <location>
        <begin position="4"/>
        <end position="294"/>
    </location>
</feature>
<dbReference type="GO" id="GO:0005988">
    <property type="term" value="P:lactose metabolic process"/>
    <property type="evidence" value="ECO:0007669"/>
    <property type="project" value="UniProtKB-KW"/>
</dbReference>
<comment type="subunit">
    <text evidence="12">Homodimer.</text>
</comment>
<comment type="catalytic activity">
    <reaction evidence="12">
        <text>D-ribose + ATP = D-ribose 5-phosphate + ADP + H(+)</text>
        <dbReference type="Rhea" id="RHEA:13697"/>
        <dbReference type="ChEBI" id="CHEBI:15378"/>
        <dbReference type="ChEBI" id="CHEBI:30616"/>
        <dbReference type="ChEBI" id="CHEBI:47013"/>
        <dbReference type="ChEBI" id="CHEBI:78346"/>
        <dbReference type="ChEBI" id="CHEBI:456216"/>
        <dbReference type="EC" id="2.7.1.15"/>
    </reaction>
</comment>
<dbReference type="HAMAP" id="MF_01987">
    <property type="entry name" value="Ribokinase"/>
    <property type="match status" value="1"/>
</dbReference>
<dbReference type="PRINTS" id="PR00990">
    <property type="entry name" value="RIBOKINASE"/>
</dbReference>
<reference evidence="15 16" key="1">
    <citation type="submission" date="2015-05" db="EMBL/GenBank/DDBJ databases">
        <title>Comparison of genome.</title>
        <authorList>
            <person name="Zheng Z."/>
            <person name="Sun M."/>
        </authorList>
    </citation>
    <scope>NUCLEOTIDE SEQUENCE [LARGE SCALE GENOMIC DNA]</scope>
    <source>
        <strain evidence="15 16">G25-74</strain>
    </source>
</reference>
<dbReference type="EMBL" id="LDJR01000061">
    <property type="protein sequence ID" value="OAK67180.1"/>
    <property type="molecule type" value="Genomic_DNA"/>
</dbReference>
<evidence type="ECO:0000313" key="15">
    <source>
        <dbReference type="EMBL" id="OAK67180.1"/>
    </source>
</evidence>
<dbReference type="OrthoDB" id="9775849at2"/>
<dbReference type="PATRIC" id="fig|217031.6.peg.4733"/>
<dbReference type="PANTHER" id="PTHR10584">
    <property type="entry name" value="SUGAR KINASE"/>
    <property type="match status" value="1"/>
</dbReference>
<dbReference type="AlphaFoldDB" id="A0A177ZIK3"/>
<dbReference type="GO" id="GO:0019303">
    <property type="term" value="P:D-ribose catabolic process"/>
    <property type="evidence" value="ECO:0007669"/>
    <property type="project" value="UniProtKB-UniRule"/>
</dbReference>
<keyword evidence="13" id="KW-0423">Lactose metabolism</keyword>
<dbReference type="PROSITE" id="PS00584">
    <property type="entry name" value="PFKB_KINASES_2"/>
    <property type="match status" value="1"/>
</dbReference>
<protein>
    <recommendedName>
        <fullName evidence="3 12">Ribokinase</fullName>
        <shortName evidence="12">RK</shortName>
        <ecNumber evidence="2 12">2.7.1.15</ecNumber>
    </recommendedName>
</protein>
<dbReference type="PANTHER" id="PTHR10584:SF166">
    <property type="entry name" value="RIBOKINASE"/>
    <property type="match status" value="1"/>
</dbReference>
<comment type="activity regulation">
    <text evidence="12">Activated by a monovalent cation that binds near, but not in, the active site. The most likely occupant of the site in vivo is potassium. Ion binding induces a conformational change that may alter substrate affinity.</text>
</comment>
<name>A0A177ZIK3_9BACI</name>
<comment type="caution">
    <text evidence="12">Lacks conserved residue(s) required for the propagation of feature annotation.</text>
</comment>
<feature type="binding site" evidence="12">
    <location>
        <position position="287"/>
    </location>
    <ligand>
        <name>K(+)</name>
        <dbReference type="ChEBI" id="CHEBI:29103"/>
    </ligand>
</feature>
<keyword evidence="12" id="KW-0963">Cytoplasm</keyword>
<evidence type="ECO:0000256" key="7">
    <source>
        <dbReference type="ARBA" id="ARBA00022777"/>
    </source>
</evidence>
<evidence type="ECO:0000256" key="13">
    <source>
        <dbReference type="PIRNR" id="PIRNR000535"/>
    </source>
</evidence>
<feature type="binding site" evidence="12">
    <location>
        <position position="246"/>
    </location>
    <ligand>
        <name>K(+)</name>
        <dbReference type="ChEBI" id="CHEBI:29103"/>
    </ligand>
</feature>
<feature type="binding site" evidence="12">
    <location>
        <begin position="12"/>
        <end position="14"/>
    </location>
    <ligand>
        <name>substrate</name>
    </ligand>
</feature>
<comment type="function">
    <text evidence="12">Catalyzes the phosphorylation of ribose at O-5 in a reaction requiring ATP and magnesium. The resulting D-ribose-5-phosphate can then be used either for sythesis of nucleotides, histidine, and tryptophan, or as a component of the pentose phosphate pathway.</text>
</comment>
<evidence type="ECO:0000256" key="12">
    <source>
        <dbReference type="HAMAP-Rule" id="MF_01987"/>
    </source>
</evidence>
<evidence type="ECO:0000313" key="16">
    <source>
        <dbReference type="Proteomes" id="UP000077881"/>
    </source>
</evidence>
<feature type="binding site" evidence="12">
    <location>
        <begin position="40"/>
        <end position="44"/>
    </location>
    <ligand>
        <name>substrate</name>
    </ligand>
</feature>
<dbReference type="NCBIfam" id="TIGR02152">
    <property type="entry name" value="D_ribokin_bact"/>
    <property type="match status" value="1"/>
</dbReference>
<evidence type="ECO:0000259" key="14">
    <source>
        <dbReference type="Pfam" id="PF00294"/>
    </source>
</evidence>
<keyword evidence="9 12" id="KW-0460">Magnesium</keyword>
<keyword evidence="5 12" id="KW-0479">Metal-binding</keyword>
<evidence type="ECO:0000256" key="5">
    <source>
        <dbReference type="ARBA" id="ARBA00022723"/>
    </source>
</evidence>
<dbReference type="GO" id="GO:2001059">
    <property type="term" value="P:D-tagatose 6-phosphate catabolic process"/>
    <property type="evidence" value="ECO:0007669"/>
    <property type="project" value="UniProtKB-UniPathway"/>
</dbReference>
<organism evidence="15 16">
    <name type="scientific">Lederbergia galactosidilytica</name>
    <dbReference type="NCBI Taxonomy" id="217031"/>
    <lineage>
        <taxon>Bacteria</taxon>
        <taxon>Bacillati</taxon>
        <taxon>Bacillota</taxon>
        <taxon>Bacilli</taxon>
        <taxon>Bacillales</taxon>
        <taxon>Bacillaceae</taxon>
        <taxon>Lederbergia</taxon>
    </lineage>
</organism>
<comment type="similarity">
    <text evidence="1">Belongs to the carbohydrate kinase pfkB family.</text>
</comment>
<dbReference type="InterPro" id="IPR002173">
    <property type="entry name" value="Carboh/pur_kinase_PfkB_CS"/>
</dbReference>
<dbReference type="InterPro" id="IPR002139">
    <property type="entry name" value="Ribo/fructo_kinase"/>
</dbReference>
<keyword evidence="8 12" id="KW-0067">ATP-binding</keyword>
<evidence type="ECO:0000256" key="10">
    <source>
        <dbReference type="ARBA" id="ARBA00022958"/>
    </source>
</evidence>
<dbReference type="InterPro" id="IPR011611">
    <property type="entry name" value="PfkB_dom"/>
</dbReference>
<evidence type="ECO:0000256" key="3">
    <source>
        <dbReference type="ARBA" id="ARBA00016943"/>
    </source>
</evidence>
<dbReference type="GO" id="GO:0004747">
    <property type="term" value="F:ribokinase activity"/>
    <property type="evidence" value="ECO:0007669"/>
    <property type="project" value="UniProtKB-UniRule"/>
</dbReference>
<keyword evidence="4 12" id="KW-0808">Transferase</keyword>
<dbReference type="EC" id="2.7.1.15" evidence="2 12"/>
<feature type="binding site" evidence="12">
    <location>
        <position position="248"/>
    </location>
    <ligand>
        <name>K(+)</name>
        <dbReference type="ChEBI" id="CHEBI:29103"/>
    </ligand>
</feature>
<dbReference type="InterPro" id="IPR029056">
    <property type="entry name" value="Ribokinase-like"/>
</dbReference>
<comment type="similarity">
    <text evidence="13">Belongs to the carbohydrate kinase PfkB family. LacC subfamily.</text>
</comment>
<proteinExistence type="inferred from homology"/>
<keyword evidence="11 12" id="KW-0119">Carbohydrate metabolism</keyword>
<comment type="subcellular location">
    <subcellularLocation>
        <location evidence="12">Cytoplasm</location>
    </subcellularLocation>
</comment>
<keyword evidence="16" id="KW-1185">Reference proteome</keyword>
<dbReference type="UniPathway" id="UPA00916">
    <property type="reaction ID" value="UER00889"/>
</dbReference>
<comment type="cofactor">
    <cofactor evidence="12">
        <name>Mg(2+)</name>
        <dbReference type="ChEBI" id="CHEBI:18420"/>
    </cofactor>
    <text evidence="12">Requires a divalent cation, most likely magnesium in vivo, as an electrophilic catalyst to aid phosphoryl group transfer. It is the chelate of the metal and the nucleotide that is the actual substrate.</text>
</comment>